<organism evidence="2 3">
    <name type="scientific">Raoultella ornithinolytica</name>
    <name type="common">Klebsiella ornithinolytica</name>
    <dbReference type="NCBI Taxonomy" id="54291"/>
    <lineage>
        <taxon>Bacteria</taxon>
        <taxon>Pseudomonadati</taxon>
        <taxon>Pseudomonadota</taxon>
        <taxon>Gammaproteobacteria</taxon>
        <taxon>Enterobacterales</taxon>
        <taxon>Enterobacteriaceae</taxon>
        <taxon>Klebsiella/Raoultella group</taxon>
        <taxon>Raoultella</taxon>
    </lineage>
</organism>
<dbReference type="PANTHER" id="PTHR41252:SF1">
    <property type="entry name" value="BLR2505 PROTEIN"/>
    <property type="match status" value="1"/>
</dbReference>
<dbReference type="PANTHER" id="PTHR41252">
    <property type="entry name" value="BLR2505 PROTEIN"/>
    <property type="match status" value="1"/>
</dbReference>
<dbReference type="InterPro" id="IPR037401">
    <property type="entry name" value="SnoaL-like"/>
</dbReference>
<gene>
    <name evidence="2" type="ORF">EC841_1011265</name>
</gene>
<dbReference type="SUPFAM" id="SSF54427">
    <property type="entry name" value="NTF2-like"/>
    <property type="match status" value="1"/>
</dbReference>
<sequence length="134" mass="15356">MREENRQLLSSLFLSIADRGWGENFIAALDDDLEFNAMGTSPIAGCYRGKENYRQRLLKRLDERLASWPVPIVDSLIVDGDLACLQFHATGGKGKNGADFNMQYCWVLRLERQKIVKIWGYYDSDKMNALFADE</sequence>
<dbReference type="Gene3D" id="3.10.450.50">
    <property type="match status" value="1"/>
</dbReference>
<feature type="domain" description="SnoaL-like" evidence="1">
    <location>
        <begin position="22"/>
        <end position="117"/>
    </location>
</feature>
<protein>
    <recommendedName>
        <fullName evidence="1">SnoaL-like domain-containing protein</fullName>
    </recommendedName>
</protein>
<dbReference type="RefSeq" id="WP_123707336.1">
    <property type="nucleotide sequence ID" value="NZ_SLYQ01000001.1"/>
</dbReference>
<reference evidence="2 3" key="1">
    <citation type="submission" date="2019-03" db="EMBL/GenBank/DDBJ databases">
        <title>Genomic analyses of the natural microbiome of Caenorhabditis elegans.</title>
        <authorList>
            <person name="Samuel B."/>
        </authorList>
    </citation>
    <scope>NUCLEOTIDE SEQUENCE [LARGE SCALE GENOMIC DNA]</scope>
    <source>
        <strain evidence="2 3">JUb54</strain>
    </source>
</reference>
<dbReference type="Pfam" id="PF12680">
    <property type="entry name" value="SnoaL_2"/>
    <property type="match status" value="1"/>
</dbReference>
<evidence type="ECO:0000259" key="1">
    <source>
        <dbReference type="Pfam" id="PF12680"/>
    </source>
</evidence>
<accession>A0ABD7QS06</accession>
<name>A0ABD7QS06_RAOOR</name>
<proteinExistence type="predicted"/>
<dbReference type="EMBL" id="SLYQ01000001">
    <property type="protein sequence ID" value="TCQ77443.1"/>
    <property type="molecule type" value="Genomic_DNA"/>
</dbReference>
<dbReference type="Proteomes" id="UP000295263">
    <property type="component" value="Unassembled WGS sequence"/>
</dbReference>
<evidence type="ECO:0000313" key="3">
    <source>
        <dbReference type="Proteomes" id="UP000295263"/>
    </source>
</evidence>
<evidence type="ECO:0000313" key="2">
    <source>
        <dbReference type="EMBL" id="TCQ77443.1"/>
    </source>
</evidence>
<dbReference type="InterPro" id="IPR032710">
    <property type="entry name" value="NTF2-like_dom_sf"/>
</dbReference>
<dbReference type="AlphaFoldDB" id="A0ABD7QS06"/>
<comment type="caution">
    <text evidence="2">The sequence shown here is derived from an EMBL/GenBank/DDBJ whole genome shotgun (WGS) entry which is preliminary data.</text>
</comment>